<dbReference type="Gene3D" id="2.40.50.100">
    <property type="match status" value="1"/>
</dbReference>
<name>A0A375IR73_9BURK</name>
<keyword evidence="6" id="KW-0175">Coiled coil</keyword>
<evidence type="ECO:0000256" key="5">
    <source>
        <dbReference type="ARBA" id="ARBA00023136"/>
    </source>
</evidence>
<dbReference type="InterPro" id="IPR006143">
    <property type="entry name" value="RND_pump_MFP"/>
</dbReference>
<dbReference type="PANTHER" id="PTHR30367:SF12">
    <property type="entry name" value="P-HYDROXYBENZOIC ACID EFFLUX PUMP SUBUNIT AAEA"/>
    <property type="match status" value="1"/>
</dbReference>
<geneLocation type="plasmid" evidence="11">
    <name>II</name>
</geneLocation>
<feature type="domain" description="Multidrug resistance protein MdtA-like alpha-helical hairpin" evidence="8">
    <location>
        <begin position="87"/>
        <end position="151"/>
    </location>
</feature>
<evidence type="ECO:0000259" key="9">
    <source>
        <dbReference type="Pfam" id="PF25917"/>
    </source>
</evidence>
<organism evidence="11 12">
    <name type="scientific">Cupriavidus taiwanensis</name>
    <dbReference type="NCBI Taxonomy" id="164546"/>
    <lineage>
        <taxon>Bacteria</taxon>
        <taxon>Pseudomonadati</taxon>
        <taxon>Pseudomonadota</taxon>
        <taxon>Betaproteobacteria</taxon>
        <taxon>Burkholderiales</taxon>
        <taxon>Burkholderiaceae</taxon>
        <taxon>Cupriavidus</taxon>
    </lineage>
</organism>
<dbReference type="Gene3D" id="2.40.30.170">
    <property type="match status" value="1"/>
</dbReference>
<evidence type="ECO:0000256" key="4">
    <source>
        <dbReference type="ARBA" id="ARBA00022989"/>
    </source>
</evidence>
<evidence type="ECO:0000259" key="10">
    <source>
        <dbReference type="Pfam" id="PF25963"/>
    </source>
</evidence>
<sequence length="305" mass="33399">MKSRIPLIGSVLLTMVVATGAALVGWHLWEYYTAEPWTRDGHVRADVMQIAPDVSGLVTQVLVKDNAHVRRGEVLFVIDPDRFALALKQAEGLLAARRATLAQARREHARNRQLAGVVATEAVEVTQARVEEGEAALAQAQAALNVARLNLVRSRVVAPVDGYLNDRLPRLGDYVTTGRPALSMVDSGSLYVEGYFEETKLPRIRVGDPVEVHLMGEAGELHGHVQSVSAGIEDRDRATGSNLLPNVNPTFNWVRLAQRIPVRVILHDVPSDVRLISGRTATVKVRHNRQAVATIQPRSDKGVQP</sequence>
<dbReference type="AlphaFoldDB" id="A0A375IR73"/>
<evidence type="ECO:0000256" key="6">
    <source>
        <dbReference type="SAM" id="Coils"/>
    </source>
</evidence>
<evidence type="ECO:0000256" key="1">
    <source>
        <dbReference type="ARBA" id="ARBA00004167"/>
    </source>
</evidence>
<dbReference type="Pfam" id="PF25963">
    <property type="entry name" value="Beta-barrel_AAEA"/>
    <property type="match status" value="1"/>
</dbReference>
<dbReference type="InterPro" id="IPR050393">
    <property type="entry name" value="MFP_Efflux_Pump"/>
</dbReference>
<dbReference type="InterPro" id="IPR058624">
    <property type="entry name" value="MdtA-like_HH"/>
</dbReference>
<evidence type="ECO:0000256" key="3">
    <source>
        <dbReference type="ARBA" id="ARBA00022692"/>
    </source>
</evidence>
<dbReference type="GO" id="GO:0016020">
    <property type="term" value="C:membrane"/>
    <property type="evidence" value="ECO:0007669"/>
    <property type="project" value="InterPro"/>
</dbReference>
<evidence type="ECO:0000259" key="8">
    <source>
        <dbReference type="Pfam" id="PF25876"/>
    </source>
</evidence>
<dbReference type="NCBIfam" id="TIGR01730">
    <property type="entry name" value="RND_mfp"/>
    <property type="match status" value="1"/>
</dbReference>
<evidence type="ECO:0000256" key="7">
    <source>
        <dbReference type="SAM" id="Phobius"/>
    </source>
</evidence>
<dbReference type="Pfam" id="PF25876">
    <property type="entry name" value="HH_MFP_RND"/>
    <property type="match status" value="1"/>
</dbReference>
<dbReference type="GO" id="GO:0022857">
    <property type="term" value="F:transmembrane transporter activity"/>
    <property type="evidence" value="ECO:0007669"/>
    <property type="project" value="InterPro"/>
</dbReference>
<keyword evidence="5 7" id="KW-0472">Membrane</keyword>
<comment type="similarity">
    <text evidence="2">Belongs to the membrane fusion protein (MFP) (TC 8.A.1) family.</text>
</comment>
<evidence type="ECO:0000313" key="12">
    <source>
        <dbReference type="Proteomes" id="UP000255505"/>
    </source>
</evidence>
<dbReference type="RefSeq" id="WP_115665590.1">
    <property type="nucleotide sequence ID" value="NZ_LT991977.1"/>
</dbReference>
<keyword evidence="3 7" id="KW-0812">Transmembrane</keyword>
<feature type="domain" description="Multidrug resistance protein MdtA-like barrel-sandwich hybrid" evidence="9">
    <location>
        <begin position="48"/>
        <end position="185"/>
    </location>
</feature>
<dbReference type="EMBL" id="LT991977">
    <property type="protein sequence ID" value="SPK75962.1"/>
    <property type="molecule type" value="Genomic_DNA"/>
</dbReference>
<evidence type="ECO:0000256" key="2">
    <source>
        <dbReference type="ARBA" id="ARBA00009477"/>
    </source>
</evidence>
<feature type="transmembrane region" description="Helical" evidence="7">
    <location>
        <begin position="7"/>
        <end position="29"/>
    </location>
</feature>
<dbReference type="Pfam" id="PF25917">
    <property type="entry name" value="BSH_RND"/>
    <property type="match status" value="1"/>
</dbReference>
<dbReference type="PANTHER" id="PTHR30367">
    <property type="entry name" value="P-HYDROXYBENZOIC ACID EFFLUX PUMP SUBUNIT AAEA-RELATED"/>
    <property type="match status" value="1"/>
</dbReference>
<evidence type="ECO:0000313" key="11">
    <source>
        <dbReference type="EMBL" id="SPK75962.1"/>
    </source>
</evidence>
<dbReference type="InterPro" id="IPR058634">
    <property type="entry name" value="AaeA-lik-b-barrel"/>
</dbReference>
<feature type="coiled-coil region" evidence="6">
    <location>
        <begin position="87"/>
        <end position="150"/>
    </location>
</feature>
<protein>
    <submittedName>
        <fullName evidence="11">Uncharacterized protein</fullName>
    </submittedName>
</protein>
<dbReference type="Proteomes" id="UP000255505">
    <property type="component" value="Plasmid II"/>
</dbReference>
<comment type="subcellular location">
    <subcellularLocation>
        <location evidence="1">Membrane</location>
        <topology evidence="1">Single-pass membrane protein</topology>
    </subcellularLocation>
</comment>
<dbReference type="SUPFAM" id="SSF111369">
    <property type="entry name" value="HlyD-like secretion proteins"/>
    <property type="match status" value="1"/>
</dbReference>
<feature type="domain" description="p-hydroxybenzoic acid efflux pump subunit AaeA-like beta-barrel" evidence="10">
    <location>
        <begin position="189"/>
        <end position="285"/>
    </location>
</feature>
<reference evidence="11 12" key="1">
    <citation type="submission" date="2018-01" db="EMBL/GenBank/DDBJ databases">
        <authorList>
            <person name="Gaut B.S."/>
            <person name="Morton B.R."/>
            <person name="Clegg M.T."/>
            <person name="Duvall M.R."/>
        </authorList>
    </citation>
    <scope>NUCLEOTIDE SEQUENCE [LARGE SCALE GENOMIC DNA]</scope>
    <source>
        <strain evidence="11">Cupriavidus taiwanensis LMG 19425</strain>
        <plasmid evidence="12">Plasmid ii</plasmid>
    </source>
</reference>
<dbReference type="InterPro" id="IPR058625">
    <property type="entry name" value="MdtA-like_BSH"/>
</dbReference>
<gene>
    <name evidence="11" type="ORF">CT19425_MP70122</name>
</gene>
<proteinExistence type="inferred from homology"/>
<keyword evidence="11" id="KW-0614">Plasmid</keyword>
<accession>A0A375IR73</accession>
<keyword evidence="4 7" id="KW-1133">Transmembrane helix</keyword>